<proteinExistence type="predicted"/>
<comment type="caution">
    <text evidence="1">The sequence shown here is derived from an EMBL/GenBank/DDBJ whole genome shotgun (WGS) entry which is preliminary data.</text>
</comment>
<dbReference type="AlphaFoldDB" id="A0A5J4U565"/>
<protein>
    <submittedName>
        <fullName evidence="1">Uncharacterized protein</fullName>
    </submittedName>
</protein>
<accession>A0A5J4U565</accession>
<name>A0A5J4U565_9EUKA</name>
<feature type="non-terminal residue" evidence="1">
    <location>
        <position position="44"/>
    </location>
</feature>
<dbReference type="Proteomes" id="UP000324800">
    <property type="component" value="Unassembled WGS sequence"/>
</dbReference>
<reference evidence="1 2" key="1">
    <citation type="submission" date="2019-03" db="EMBL/GenBank/DDBJ databases">
        <title>Single cell metagenomics reveals metabolic interactions within the superorganism composed of flagellate Streblomastix strix and complex community of Bacteroidetes bacteria on its surface.</title>
        <authorList>
            <person name="Treitli S.C."/>
            <person name="Kolisko M."/>
            <person name="Husnik F."/>
            <person name="Keeling P."/>
            <person name="Hampl V."/>
        </authorList>
    </citation>
    <scope>NUCLEOTIDE SEQUENCE [LARGE SCALE GENOMIC DNA]</scope>
    <source>
        <strain evidence="1">ST1C</strain>
    </source>
</reference>
<gene>
    <name evidence="1" type="ORF">EZS28_038766</name>
</gene>
<evidence type="ECO:0000313" key="2">
    <source>
        <dbReference type="Proteomes" id="UP000324800"/>
    </source>
</evidence>
<dbReference type="EMBL" id="SNRW01020183">
    <property type="protein sequence ID" value="KAA6365707.1"/>
    <property type="molecule type" value="Genomic_DNA"/>
</dbReference>
<evidence type="ECO:0000313" key="1">
    <source>
        <dbReference type="EMBL" id="KAA6365707.1"/>
    </source>
</evidence>
<organism evidence="1 2">
    <name type="scientific">Streblomastix strix</name>
    <dbReference type="NCBI Taxonomy" id="222440"/>
    <lineage>
        <taxon>Eukaryota</taxon>
        <taxon>Metamonada</taxon>
        <taxon>Preaxostyla</taxon>
        <taxon>Oxymonadida</taxon>
        <taxon>Streblomastigidae</taxon>
        <taxon>Streblomastix</taxon>
    </lineage>
</organism>
<sequence>MSARNGLQSLLFAEEAHQNFDIIPARDGYLQALKVLLRKKDKNK</sequence>